<accession>A0A2S5DAT5</accession>
<comment type="cofactor">
    <cofactor evidence="2">
        <name>Mn(2+)</name>
        <dbReference type="ChEBI" id="CHEBI:29035"/>
    </cofactor>
    <text evidence="2">The Mn(2+) ion enhances activity.</text>
</comment>
<proteinExistence type="predicted"/>
<dbReference type="PANTHER" id="PTHR11014:SF63">
    <property type="entry name" value="METALLOPEPTIDASE, PUTATIVE (AFU_ORTHOLOGUE AFUA_6G09600)-RELATED"/>
    <property type="match status" value="1"/>
</dbReference>
<keyword evidence="2" id="KW-0464">Manganese</keyword>
<keyword evidence="5" id="KW-1185">Reference proteome</keyword>
<dbReference type="InterPro" id="IPR002933">
    <property type="entry name" value="Peptidase_M20"/>
</dbReference>
<keyword evidence="2" id="KW-0479">Metal-binding</keyword>
<feature type="binding site" evidence="2">
    <location>
        <position position="166"/>
    </location>
    <ligand>
        <name>Mn(2+)</name>
        <dbReference type="ChEBI" id="CHEBI:29035"/>
        <label>2</label>
    </ligand>
</feature>
<dbReference type="GO" id="GO:0019877">
    <property type="term" value="P:diaminopimelate biosynthetic process"/>
    <property type="evidence" value="ECO:0007669"/>
    <property type="project" value="UniProtKB-ARBA"/>
</dbReference>
<dbReference type="AlphaFoldDB" id="A0A2S5DAT5"/>
<dbReference type="InterPro" id="IPR036264">
    <property type="entry name" value="Bact_exopeptidase_dim_dom"/>
</dbReference>
<dbReference type="Pfam" id="PF01546">
    <property type="entry name" value="Peptidase_M20"/>
    <property type="match status" value="1"/>
</dbReference>
<feature type="binding site" evidence="2">
    <location>
        <position position="105"/>
    </location>
    <ligand>
        <name>Mn(2+)</name>
        <dbReference type="ChEBI" id="CHEBI:29035"/>
        <label>2</label>
    </ligand>
</feature>
<evidence type="ECO:0000313" key="5">
    <source>
        <dbReference type="Proteomes" id="UP000237082"/>
    </source>
</evidence>
<sequence>MSQIQGVIAAIRDCESDFIAIRHAIHAHPELGFEEESTSRLVAEALRGWGYSVTAGIGGTGVVGQLRCGEGARRLGIRADMDALPIHEETGLPYASRLPGKMHACGHDGHTAMLLAAARYLAETRRFDGTLNLIFQPAEEGQGGAERMMAEGLFDRFPCDAVYALHNGPTLPAGSFVVQPGVLAASADMVTITLTGKGGHGGLPHTCIDPVVAMASIILALQTIVSRNVPPDQPAVLTIGAAQAGSVSNVIPDSARLEATVRAFNPAIQQLIERRLREMVAAQAQSFGVTAQVEWRHVTRVLVNSPEETRIAREVAEAMAGPQGIVPLPAGAMGGDDFSWMLEKVPGC</sequence>
<dbReference type="PANTHER" id="PTHR11014">
    <property type="entry name" value="PEPTIDASE M20 FAMILY MEMBER"/>
    <property type="match status" value="1"/>
</dbReference>
<feature type="binding site" evidence="2">
    <location>
        <position position="140"/>
    </location>
    <ligand>
        <name>Mn(2+)</name>
        <dbReference type="ChEBI" id="CHEBI:29035"/>
        <label>2</label>
    </ligand>
</feature>
<organism evidence="4 5">
    <name type="scientific">Chromobacterium alticapitis</name>
    <dbReference type="NCBI Taxonomy" id="2073169"/>
    <lineage>
        <taxon>Bacteria</taxon>
        <taxon>Pseudomonadati</taxon>
        <taxon>Pseudomonadota</taxon>
        <taxon>Betaproteobacteria</taxon>
        <taxon>Neisseriales</taxon>
        <taxon>Chromobacteriaceae</taxon>
        <taxon>Chromobacterium</taxon>
    </lineage>
</organism>
<dbReference type="RefSeq" id="WP_103904500.1">
    <property type="nucleotide sequence ID" value="NZ_PQWB01000179.1"/>
</dbReference>
<gene>
    <name evidence="4" type="ORF">C2I19_20870</name>
</gene>
<feature type="binding site" evidence="2">
    <location>
        <position position="107"/>
    </location>
    <ligand>
        <name>Mn(2+)</name>
        <dbReference type="ChEBI" id="CHEBI:29035"/>
        <label>2</label>
    </ligand>
</feature>
<protein>
    <submittedName>
        <fullName evidence="4">Amidohydrolase</fullName>
    </submittedName>
</protein>
<dbReference type="InterPro" id="IPR017439">
    <property type="entry name" value="Amidohydrolase"/>
</dbReference>
<dbReference type="GO" id="GO:0046872">
    <property type="term" value="F:metal ion binding"/>
    <property type="evidence" value="ECO:0007669"/>
    <property type="project" value="UniProtKB-KW"/>
</dbReference>
<feature type="domain" description="Peptidase M20 dimerisation" evidence="3">
    <location>
        <begin position="190"/>
        <end position="267"/>
    </location>
</feature>
<evidence type="ECO:0000256" key="2">
    <source>
        <dbReference type="PIRSR" id="PIRSR005962-1"/>
    </source>
</evidence>
<dbReference type="PIRSF" id="PIRSF005962">
    <property type="entry name" value="Pept_M20D_amidohydro"/>
    <property type="match status" value="1"/>
</dbReference>
<dbReference type="OrthoDB" id="8875216at2"/>
<dbReference type="SUPFAM" id="SSF55031">
    <property type="entry name" value="Bacterial exopeptidase dimerisation domain"/>
    <property type="match status" value="1"/>
</dbReference>
<dbReference type="Gene3D" id="3.30.70.360">
    <property type="match status" value="1"/>
</dbReference>
<dbReference type="EMBL" id="PQWB01000179">
    <property type="protein sequence ID" value="POZ60077.1"/>
    <property type="molecule type" value="Genomic_DNA"/>
</dbReference>
<dbReference type="GO" id="GO:0050118">
    <property type="term" value="F:N-acetyldiaminopimelate deacetylase activity"/>
    <property type="evidence" value="ECO:0007669"/>
    <property type="project" value="UniProtKB-ARBA"/>
</dbReference>
<reference evidence="5" key="1">
    <citation type="submission" date="2018-02" db="EMBL/GenBank/DDBJ databases">
        <authorList>
            <person name="O'Hara-Hanley K."/>
            <person name="Soby S."/>
        </authorList>
    </citation>
    <scope>NUCLEOTIDE SEQUENCE [LARGE SCALE GENOMIC DNA]</scope>
    <source>
        <strain evidence="5">MWU14-2602</strain>
    </source>
</reference>
<dbReference type="InterPro" id="IPR011650">
    <property type="entry name" value="Peptidase_M20_dimer"/>
</dbReference>
<evidence type="ECO:0000313" key="4">
    <source>
        <dbReference type="EMBL" id="POZ60077.1"/>
    </source>
</evidence>
<dbReference type="SUPFAM" id="SSF53187">
    <property type="entry name" value="Zn-dependent exopeptidases"/>
    <property type="match status" value="1"/>
</dbReference>
<dbReference type="FunFam" id="3.30.70.360:FF:000001">
    <property type="entry name" value="N-acetyldiaminopimelate deacetylase"/>
    <property type="match status" value="1"/>
</dbReference>
<name>A0A2S5DAT5_9NEIS</name>
<evidence type="ECO:0000259" key="3">
    <source>
        <dbReference type="Pfam" id="PF07687"/>
    </source>
</evidence>
<dbReference type="Pfam" id="PF07687">
    <property type="entry name" value="M20_dimer"/>
    <property type="match status" value="1"/>
</dbReference>
<dbReference type="NCBIfam" id="TIGR01891">
    <property type="entry name" value="amidohydrolases"/>
    <property type="match status" value="1"/>
</dbReference>
<dbReference type="Gene3D" id="3.40.630.10">
    <property type="entry name" value="Zn peptidases"/>
    <property type="match status" value="1"/>
</dbReference>
<keyword evidence="1 4" id="KW-0378">Hydrolase</keyword>
<evidence type="ECO:0000256" key="1">
    <source>
        <dbReference type="ARBA" id="ARBA00022801"/>
    </source>
</evidence>
<dbReference type="Proteomes" id="UP000237082">
    <property type="component" value="Unassembled WGS sequence"/>
</dbReference>
<feature type="non-terminal residue" evidence="4">
    <location>
        <position position="348"/>
    </location>
</feature>
<comment type="caution">
    <text evidence="4">The sequence shown here is derived from an EMBL/GenBank/DDBJ whole genome shotgun (WGS) entry which is preliminary data.</text>
</comment>
<dbReference type="CDD" id="cd05666">
    <property type="entry name" value="M20_Acy1-like"/>
    <property type="match status" value="1"/>
</dbReference>